<dbReference type="Proteomes" id="UP000237000">
    <property type="component" value="Unassembled WGS sequence"/>
</dbReference>
<dbReference type="InParanoid" id="A0A2P5EJL4"/>
<accession>A0A2P5EJL4</accession>
<evidence type="ECO:0000313" key="3">
    <source>
        <dbReference type="Proteomes" id="UP000237000"/>
    </source>
</evidence>
<feature type="region of interest" description="Disordered" evidence="1">
    <location>
        <begin position="46"/>
        <end position="66"/>
    </location>
</feature>
<gene>
    <name evidence="2" type="ORF">TorRG33x02_185490</name>
</gene>
<keyword evidence="3" id="KW-1185">Reference proteome</keyword>
<comment type="caution">
    <text evidence="2">The sequence shown here is derived from an EMBL/GenBank/DDBJ whole genome shotgun (WGS) entry which is preliminary data.</text>
</comment>
<feature type="non-terminal residue" evidence="2">
    <location>
        <position position="1"/>
    </location>
</feature>
<dbReference type="OrthoDB" id="10358934at2759"/>
<dbReference type="AlphaFoldDB" id="A0A2P5EJL4"/>
<evidence type="ECO:0000313" key="2">
    <source>
        <dbReference type="EMBL" id="PON85693.1"/>
    </source>
</evidence>
<protein>
    <submittedName>
        <fullName evidence="2">Uncharacterized protein</fullName>
    </submittedName>
</protein>
<sequence>NSLDWSGNDGDDETIPTVLVVSQKEVRRRTYGRKSVAVAETSWPPISGYQRRNRTGPGGRALSMIA</sequence>
<evidence type="ECO:0000256" key="1">
    <source>
        <dbReference type="SAM" id="MobiDB-lite"/>
    </source>
</evidence>
<name>A0A2P5EJL4_TREOI</name>
<dbReference type="EMBL" id="JXTC01000144">
    <property type="protein sequence ID" value="PON85693.1"/>
    <property type="molecule type" value="Genomic_DNA"/>
</dbReference>
<proteinExistence type="predicted"/>
<organism evidence="2 3">
    <name type="scientific">Trema orientale</name>
    <name type="common">Charcoal tree</name>
    <name type="synonym">Celtis orientalis</name>
    <dbReference type="NCBI Taxonomy" id="63057"/>
    <lineage>
        <taxon>Eukaryota</taxon>
        <taxon>Viridiplantae</taxon>
        <taxon>Streptophyta</taxon>
        <taxon>Embryophyta</taxon>
        <taxon>Tracheophyta</taxon>
        <taxon>Spermatophyta</taxon>
        <taxon>Magnoliopsida</taxon>
        <taxon>eudicotyledons</taxon>
        <taxon>Gunneridae</taxon>
        <taxon>Pentapetalae</taxon>
        <taxon>rosids</taxon>
        <taxon>fabids</taxon>
        <taxon>Rosales</taxon>
        <taxon>Cannabaceae</taxon>
        <taxon>Trema</taxon>
    </lineage>
</organism>
<reference evidence="3" key="1">
    <citation type="submission" date="2016-06" db="EMBL/GenBank/DDBJ databases">
        <title>Parallel loss of symbiosis genes in relatives of nitrogen-fixing non-legume Parasponia.</title>
        <authorList>
            <person name="Van Velzen R."/>
            <person name="Holmer R."/>
            <person name="Bu F."/>
            <person name="Rutten L."/>
            <person name="Van Zeijl A."/>
            <person name="Liu W."/>
            <person name="Santuari L."/>
            <person name="Cao Q."/>
            <person name="Sharma T."/>
            <person name="Shen D."/>
            <person name="Roswanjaya Y."/>
            <person name="Wardhani T."/>
            <person name="Kalhor M.S."/>
            <person name="Jansen J."/>
            <person name="Van den Hoogen J."/>
            <person name="Gungor B."/>
            <person name="Hartog M."/>
            <person name="Hontelez J."/>
            <person name="Verver J."/>
            <person name="Yang W.-C."/>
            <person name="Schijlen E."/>
            <person name="Repin R."/>
            <person name="Schilthuizen M."/>
            <person name="Schranz E."/>
            <person name="Heidstra R."/>
            <person name="Miyata K."/>
            <person name="Fedorova E."/>
            <person name="Kohlen W."/>
            <person name="Bisseling T."/>
            <person name="Smit S."/>
            <person name="Geurts R."/>
        </authorList>
    </citation>
    <scope>NUCLEOTIDE SEQUENCE [LARGE SCALE GENOMIC DNA]</scope>
    <source>
        <strain evidence="3">cv. RG33-2</strain>
    </source>
</reference>